<organism evidence="2 3">
    <name type="scientific">Cirrhinus molitorella</name>
    <name type="common">mud carp</name>
    <dbReference type="NCBI Taxonomy" id="172907"/>
    <lineage>
        <taxon>Eukaryota</taxon>
        <taxon>Metazoa</taxon>
        <taxon>Chordata</taxon>
        <taxon>Craniata</taxon>
        <taxon>Vertebrata</taxon>
        <taxon>Euteleostomi</taxon>
        <taxon>Actinopterygii</taxon>
        <taxon>Neopterygii</taxon>
        <taxon>Teleostei</taxon>
        <taxon>Ostariophysi</taxon>
        <taxon>Cypriniformes</taxon>
        <taxon>Cyprinidae</taxon>
        <taxon>Labeoninae</taxon>
        <taxon>Labeonini</taxon>
        <taxon>Cirrhinus</taxon>
    </lineage>
</organism>
<comment type="caution">
    <text evidence="2">The sequence shown here is derived from an EMBL/GenBank/DDBJ whole genome shotgun (WGS) entry which is preliminary data.</text>
</comment>
<evidence type="ECO:0000313" key="3">
    <source>
        <dbReference type="Proteomes" id="UP001558613"/>
    </source>
</evidence>
<feature type="transmembrane region" description="Helical" evidence="1">
    <location>
        <begin position="35"/>
        <end position="52"/>
    </location>
</feature>
<reference evidence="2 3" key="1">
    <citation type="submission" date="2023-09" db="EMBL/GenBank/DDBJ databases">
        <authorList>
            <person name="Wang M."/>
        </authorList>
    </citation>
    <scope>NUCLEOTIDE SEQUENCE [LARGE SCALE GENOMIC DNA]</scope>
    <source>
        <strain evidence="2">GT-2023</strain>
        <tissue evidence="2">Liver</tissue>
    </source>
</reference>
<dbReference type="Proteomes" id="UP001558613">
    <property type="component" value="Unassembled WGS sequence"/>
</dbReference>
<sequence>MDETAESSAGFRNITKEIIKTNSNNRKHYLVNLRPAPLFCMVGLTGLSASLLPHRSLRSVLNTSGAGHVPLLLLENSPPPSPCSPSDILFFPLSVPHIQPFPRERRGDAPAQPD</sequence>
<keyword evidence="1" id="KW-0812">Transmembrane</keyword>
<accession>A0ABR3NPY7</accession>
<dbReference type="EMBL" id="JAYMGO010000003">
    <property type="protein sequence ID" value="KAL1278979.1"/>
    <property type="molecule type" value="Genomic_DNA"/>
</dbReference>
<keyword evidence="3" id="KW-1185">Reference proteome</keyword>
<keyword evidence="1" id="KW-0472">Membrane</keyword>
<name>A0ABR3NPY7_9TELE</name>
<protein>
    <submittedName>
        <fullName evidence="2">Uncharacterized protein</fullName>
    </submittedName>
</protein>
<keyword evidence="1" id="KW-1133">Transmembrane helix</keyword>
<proteinExistence type="predicted"/>
<gene>
    <name evidence="2" type="ORF">QQF64_025652</name>
</gene>
<evidence type="ECO:0000256" key="1">
    <source>
        <dbReference type="SAM" id="Phobius"/>
    </source>
</evidence>
<evidence type="ECO:0000313" key="2">
    <source>
        <dbReference type="EMBL" id="KAL1278979.1"/>
    </source>
</evidence>